<keyword evidence="7" id="KW-0968">Cytoplasmic vesicle</keyword>
<dbReference type="GO" id="GO:0031410">
    <property type="term" value="C:cytoplasmic vesicle"/>
    <property type="evidence" value="ECO:0007669"/>
    <property type="project" value="UniProtKB-KW"/>
</dbReference>
<evidence type="ECO:0000256" key="2">
    <source>
        <dbReference type="ARBA" id="ARBA00007293"/>
    </source>
</evidence>
<evidence type="ECO:0000256" key="5">
    <source>
        <dbReference type="ARBA" id="ARBA00023136"/>
    </source>
</evidence>
<dbReference type="Pfam" id="PF02991">
    <property type="entry name" value="ATG8"/>
    <property type="match status" value="1"/>
</dbReference>
<dbReference type="PANTHER" id="PTHR10969">
    <property type="entry name" value="MICROTUBULE-ASSOCIATED PROTEINS 1A/1B LIGHT CHAIN 3-RELATED"/>
    <property type="match status" value="1"/>
</dbReference>
<feature type="region of interest" description="Disordered" evidence="10">
    <location>
        <begin position="1"/>
        <end position="21"/>
    </location>
</feature>
<keyword evidence="12" id="KW-1185">Reference proteome</keyword>
<dbReference type="GO" id="GO:0016236">
    <property type="term" value="P:macroautophagy"/>
    <property type="evidence" value="ECO:0007669"/>
    <property type="project" value="UniProtKB-ARBA"/>
</dbReference>
<dbReference type="OrthoDB" id="6738456at2759"/>
<evidence type="ECO:0000256" key="3">
    <source>
        <dbReference type="ARBA" id="ARBA00022490"/>
    </source>
</evidence>
<evidence type="ECO:0000256" key="4">
    <source>
        <dbReference type="ARBA" id="ARBA00023006"/>
    </source>
</evidence>
<comment type="similarity">
    <text evidence="2 9">Belongs to the ATG8 family.</text>
</comment>
<evidence type="ECO:0000256" key="6">
    <source>
        <dbReference type="ARBA" id="ARBA00023288"/>
    </source>
</evidence>
<dbReference type="AlphaFoldDB" id="A0A1M8A074"/>
<keyword evidence="3" id="KW-0963">Cytoplasm</keyword>
<evidence type="ECO:0000256" key="8">
    <source>
        <dbReference type="PIRSR" id="PIRSR604241-50"/>
    </source>
</evidence>
<reference evidence="12" key="1">
    <citation type="journal article" date="2017" name="Nucleic Acids Res.">
        <title>Proteogenomics produces comprehensive and highly accurate protein-coding gene annotation in a complete genome assembly of Malassezia sympodialis.</title>
        <authorList>
            <person name="Zhu Y."/>
            <person name="Engstroem P.G."/>
            <person name="Tellgren-Roth C."/>
            <person name="Baudo C.D."/>
            <person name="Kennell J.C."/>
            <person name="Sun S."/>
            <person name="Billmyre R.B."/>
            <person name="Schroeder M.S."/>
            <person name="Andersson A."/>
            <person name="Holm T."/>
            <person name="Sigurgeirsson B."/>
            <person name="Wu G."/>
            <person name="Sankaranarayanan S.R."/>
            <person name="Siddharthan R."/>
            <person name="Sanyal K."/>
            <person name="Lundeberg J."/>
            <person name="Nystedt B."/>
            <person name="Boekhout T."/>
            <person name="Dawson T.L. Jr."/>
            <person name="Heitman J."/>
            <person name="Scheynius A."/>
            <person name="Lehtioe J."/>
        </authorList>
    </citation>
    <scope>NUCLEOTIDE SEQUENCE [LARGE SCALE GENOMIC DNA]</scope>
    <source>
        <strain evidence="12">ATCC 42132</strain>
    </source>
</reference>
<dbReference type="GO" id="GO:0000421">
    <property type="term" value="C:autophagosome membrane"/>
    <property type="evidence" value="ECO:0007669"/>
    <property type="project" value="UniProtKB-SubCell"/>
</dbReference>
<keyword evidence="4 9" id="KW-0072">Autophagy</keyword>
<dbReference type="OMA" id="AVYQEHK"/>
<dbReference type="FunFam" id="3.10.20.90:FF:000149">
    <property type="entry name" value="microtubule-associated proteins 1A/1B light chain 3C"/>
    <property type="match status" value="1"/>
</dbReference>
<proteinExistence type="inferred from homology"/>
<evidence type="ECO:0000313" key="12">
    <source>
        <dbReference type="Proteomes" id="UP000186303"/>
    </source>
</evidence>
<organism evidence="11 12">
    <name type="scientific">Malassezia sympodialis (strain ATCC 42132)</name>
    <name type="common">Atopic eczema-associated yeast</name>
    <dbReference type="NCBI Taxonomy" id="1230383"/>
    <lineage>
        <taxon>Eukaryota</taxon>
        <taxon>Fungi</taxon>
        <taxon>Dikarya</taxon>
        <taxon>Basidiomycota</taxon>
        <taxon>Ustilaginomycotina</taxon>
        <taxon>Malasseziomycetes</taxon>
        <taxon>Malasseziales</taxon>
        <taxon>Malasseziaceae</taxon>
        <taxon>Malassezia</taxon>
    </lineage>
</organism>
<keyword evidence="6 8" id="KW-0449">Lipoprotein</keyword>
<feature type="lipid moiety-binding region" description="Phosphatidylserine amidated glycine; alternate" evidence="8">
    <location>
        <position position="116"/>
    </location>
</feature>
<name>A0A1M8A074_MALS4</name>
<dbReference type="VEuPathDB" id="FungiDB:MSYG_0120"/>
<dbReference type="GO" id="GO:0006950">
    <property type="term" value="P:response to stress"/>
    <property type="evidence" value="ECO:0007669"/>
    <property type="project" value="UniProtKB-ARBA"/>
</dbReference>
<gene>
    <name evidence="11" type="primary">ATG8</name>
    <name evidence="11" type="ORF">MSYG_0120</name>
</gene>
<dbReference type="Gene3D" id="3.10.20.90">
    <property type="entry name" value="Phosphatidylinositol 3-kinase Catalytic Subunit, Chain A, domain 1"/>
    <property type="match status" value="1"/>
</dbReference>
<dbReference type="InterPro" id="IPR004241">
    <property type="entry name" value="Atg8-like"/>
</dbReference>
<sequence length="117" mass="13450">MRPGFKKEHTLEQRKEESSKIRDKFPDRIPVICEKAEKTDIPAINKNKYLVPADLTVGQFVYVIRKRVKLAPEKAIFIFIRDILPAAAATMDVIFEEHKDEDGFLYMSYAGENTFGA</sequence>
<evidence type="ECO:0000256" key="10">
    <source>
        <dbReference type="SAM" id="MobiDB-lite"/>
    </source>
</evidence>
<evidence type="ECO:0000256" key="1">
    <source>
        <dbReference type="ARBA" id="ARBA00004512"/>
    </source>
</evidence>
<dbReference type="SUPFAM" id="SSF54236">
    <property type="entry name" value="Ubiquitin-like"/>
    <property type="match status" value="1"/>
</dbReference>
<evidence type="ECO:0000256" key="7">
    <source>
        <dbReference type="ARBA" id="ARBA00023329"/>
    </source>
</evidence>
<dbReference type="EMBL" id="LT671821">
    <property type="protein sequence ID" value="SHO75787.1"/>
    <property type="molecule type" value="Genomic_DNA"/>
</dbReference>
<evidence type="ECO:0000313" key="11">
    <source>
        <dbReference type="EMBL" id="SHO75787.1"/>
    </source>
</evidence>
<keyword evidence="5" id="KW-0472">Membrane</keyword>
<dbReference type="Proteomes" id="UP000186303">
    <property type="component" value="Chromosome 1"/>
</dbReference>
<accession>A0A1M8A074</accession>
<dbReference type="STRING" id="1230383.A0A1M8A074"/>
<dbReference type="InterPro" id="IPR029071">
    <property type="entry name" value="Ubiquitin-like_domsf"/>
</dbReference>
<comment type="subcellular location">
    <subcellularLocation>
        <location evidence="1">Cytoplasmic vesicle</location>
        <location evidence="1">Autophagosome membrane</location>
        <topology evidence="1">Lipid-anchor</topology>
    </subcellularLocation>
</comment>
<protein>
    <recommendedName>
        <fullName evidence="9">Autophagy-related protein</fullName>
    </recommendedName>
</protein>
<evidence type="ECO:0000256" key="9">
    <source>
        <dbReference type="RuleBase" id="RU004384"/>
    </source>
</evidence>